<organism evidence="1 2">
    <name type="scientific">Streptacidiphilus fuscans</name>
    <dbReference type="NCBI Taxonomy" id="2789292"/>
    <lineage>
        <taxon>Bacteria</taxon>
        <taxon>Bacillati</taxon>
        <taxon>Actinomycetota</taxon>
        <taxon>Actinomycetes</taxon>
        <taxon>Kitasatosporales</taxon>
        <taxon>Streptomycetaceae</taxon>
        <taxon>Streptacidiphilus</taxon>
    </lineage>
</organism>
<dbReference type="RefSeq" id="WP_196197522.1">
    <property type="nucleotide sequence ID" value="NZ_JADPRT010000016.1"/>
</dbReference>
<evidence type="ECO:0000313" key="1">
    <source>
        <dbReference type="EMBL" id="MBF9072349.1"/>
    </source>
</evidence>
<comment type="caution">
    <text evidence="1">The sequence shown here is derived from an EMBL/GenBank/DDBJ whole genome shotgun (WGS) entry which is preliminary data.</text>
</comment>
<protein>
    <submittedName>
        <fullName evidence="1">Uncharacterized protein</fullName>
    </submittedName>
</protein>
<proteinExistence type="predicted"/>
<dbReference type="AlphaFoldDB" id="A0A931FJ26"/>
<dbReference type="EMBL" id="JADPRT010000016">
    <property type="protein sequence ID" value="MBF9072349.1"/>
    <property type="molecule type" value="Genomic_DNA"/>
</dbReference>
<accession>A0A931FJ26</accession>
<reference evidence="1" key="1">
    <citation type="submission" date="2020-11" db="EMBL/GenBank/DDBJ databases">
        <title>Isolation and identification of active actinomycetes.</title>
        <authorList>
            <person name="Yu B."/>
        </authorList>
    </citation>
    <scope>NUCLEOTIDE SEQUENCE</scope>
    <source>
        <strain evidence="1">NEAU-YB345</strain>
    </source>
</reference>
<evidence type="ECO:0000313" key="2">
    <source>
        <dbReference type="Proteomes" id="UP000657385"/>
    </source>
</evidence>
<name>A0A931FJ26_9ACTN</name>
<dbReference type="Proteomes" id="UP000657385">
    <property type="component" value="Unassembled WGS sequence"/>
</dbReference>
<gene>
    <name evidence="1" type="ORF">I2501_30425</name>
</gene>
<keyword evidence="2" id="KW-1185">Reference proteome</keyword>
<sequence length="317" mass="33704">MSSTPGLTPRTVVQLPITRALAEQYVGNRVAPGLFEPFRMWGLCSRMVDVARVDSGAEARAVHGLAEAGDDFPEGDGLFVIRFLAGWPGLFRASFGGRTAEAAERLGSSLVLPAPFLGTGYTAYAPAAVPEFWMELAEVPSGAEIWHLAEDGGEDHEKGLAAFAGRYSGWRSYPAAQERGLTPGPVAQAPAGSVARGVGVDVEGDTWPADFGPDAGELTAYRTADDGSVTARRLTDGQCDRVFHRRLLTTWRDAPFEVLAIGPETATLVLTSGNAEEATRLGLDSAGRHAWRAHAPKADLGELTEETRTIGVQPQFG</sequence>